<keyword evidence="4" id="KW-1185">Reference proteome</keyword>
<keyword evidence="2" id="KW-0812">Transmembrane</keyword>
<sequence length="275" mass="32100">MSEPRKFFSFLPKIDWFKVFLILMALSGFLIIGFIFGFYHYNFPFLTDDNELWAHFGDFVGGTLSSIFSFLTFLAILYTLHLQREELSLNREELRLNRKELETANQEAGNQTQIARNQLENSIKQKNEEYLLQYMHMYSQIEGELKHQNFPNKTGAELLEAFCEGTIGKIIPLNILGDSIERNNQKIANKPIFKYLNCLEYLIYWDLLQVQTENLNTQPIANHRSFSSIYAAFIKSFCNDETFNNLDKSGILLKMKIVSQFPNIARFTSRVNIPK</sequence>
<keyword evidence="2" id="KW-1133">Transmembrane helix</keyword>
<protein>
    <recommendedName>
        <fullName evidence="5">Phage abortive infection protein</fullName>
    </recommendedName>
</protein>
<dbReference type="RefSeq" id="WP_135781427.1">
    <property type="nucleotide sequence ID" value="NZ_RQHU01000014.1"/>
</dbReference>
<evidence type="ECO:0008006" key="5">
    <source>
        <dbReference type="Google" id="ProtNLM"/>
    </source>
</evidence>
<gene>
    <name evidence="3" type="ORF">EHR08_11520</name>
</gene>
<dbReference type="EMBL" id="RQHU01000014">
    <property type="protein sequence ID" value="TGN13478.1"/>
    <property type="molecule type" value="Genomic_DNA"/>
</dbReference>
<evidence type="ECO:0000313" key="4">
    <source>
        <dbReference type="Proteomes" id="UP000297649"/>
    </source>
</evidence>
<organism evidence="3 4">
    <name type="scientific">Leptospira bandrabouensis</name>
    <dbReference type="NCBI Taxonomy" id="2484903"/>
    <lineage>
        <taxon>Bacteria</taxon>
        <taxon>Pseudomonadati</taxon>
        <taxon>Spirochaetota</taxon>
        <taxon>Spirochaetia</taxon>
        <taxon>Leptospirales</taxon>
        <taxon>Leptospiraceae</taxon>
        <taxon>Leptospira</taxon>
    </lineage>
</organism>
<keyword evidence="2" id="KW-0472">Membrane</keyword>
<proteinExistence type="predicted"/>
<keyword evidence="1" id="KW-0175">Coiled coil</keyword>
<feature type="transmembrane region" description="Helical" evidence="2">
    <location>
        <begin position="20"/>
        <end position="39"/>
    </location>
</feature>
<evidence type="ECO:0000256" key="2">
    <source>
        <dbReference type="SAM" id="Phobius"/>
    </source>
</evidence>
<feature type="coiled-coil region" evidence="1">
    <location>
        <begin position="82"/>
        <end position="129"/>
    </location>
</feature>
<accession>A0A6H3NR61</accession>
<dbReference type="AlphaFoldDB" id="A0A6H3NR61"/>
<comment type="caution">
    <text evidence="3">The sequence shown here is derived from an EMBL/GenBank/DDBJ whole genome shotgun (WGS) entry which is preliminary data.</text>
</comment>
<evidence type="ECO:0000313" key="3">
    <source>
        <dbReference type="EMBL" id="TGN13478.1"/>
    </source>
</evidence>
<name>A0A6H3NR61_9LEPT</name>
<dbReference type="Proteomes" id="UP000297649">
    <property type="component" value="Unassembled WGS sequence"/>
</dbReference>
<reference evidence="3" key="1">
    <citation type="journal article" date="2019" name="PLoS Negl. Trop. Dis.">
        <title>Revisiting the worldwide diversity of Leptospira species in the environment.</title>
        <authorList>
            <person name="Vincent A.T."/>
            <person name="Schiettekatte O."/>
            <person name="Bourhy P."/>
            <person name="Veyrier F.J."/>
            <person name="Picardeau M."/>
        </authorList>
    </citation>
    <scope>NUCLEOTIDE SEQUENCE [LARGE SCALE GENOMIC DNA]</scope>
    <source>
        <strain evidence="3">201601109</strain>
    </source>
</reference>
<evidence type="ECO:0000256" key="1">
    <source>
        <dbReference type="SAM" id="Coils"/>
    </source>
</evidence>
<feature type="transmembrane region" description="Helical" evidence="2">
    <location>
        <begin position="59"/>
        <end position="80"/>
    </location>
</feature>